<accession>A0A0X3WR47</accession>
<evidence type="ECO:0000256" key="1">
    <source>
        <dbReference type="ARBA" id="ARBA00022987"/>
    </source>
</evidence>
<keyword evidence="1" id="KW-0304">Gas vesicle</keyword>
<comment type="caution">
    <text evidence="5">The sequence shown here is derived from an EMBL/GenBank/DDBJ whole genome shotgun (WGS) entry which is preliminary data.</text>
</comment>
<evidence type="ECO:0000313" key="6">
    <source>
        <dbReference type="Proteomes" id="UP000053413"/>
    </source>
</evidence>
<dbReference type="AlphaFoldDB" id="A0A0X3WR47"/>
<proteinExistence type="inferred from homology"/>
<dbReference type="OrthoDB" id="532318at2"/>
<dbReference type="EMBL" id="LLZJ01000210">
    <property type="protein sequence ID" value="KUL59325.1"/>
    <property type="molecule type" value="Genomic_DNA"/>
</dbReference>
<feature type="region of interest" description="Disordered" evidence="4">
    <location>
        <begin position="103"/>
        <end position="124"/>
    </location>
</feature>
<organism evidence="5 6">
    <name type="scientific">Streptomyces violaceusniger</name>
    <dbReference type="NCBI Taxonomy" id="68280"/>
    <lineage>
        <taxon>Bacteria</taxon>
        <taxon>Bacillati</taxon>
        <taxon>Actinomycetota</taxon>
        <taxon>Actinomycetes</taxon>
        <taxon>Kitasatosporales</taxon>
        <taxon>Streptomycetaceae</taxon>
        <taxon>Streptomyces</taxon>
        <taxon>Streptomyces violaceusniger group</taxon>
    </lineage>
</organism>
<evidence type="ECO:0000313" key="5">
    <source>
        <dbReference type="EMBL" id="KUL59325.1"/>
    </source>
</evidence>
<dbReference type="GO" id="GO:0031411">
    <property type="term" value="C:gas vesicle"/>
    <property type="evidence" value="ECO:0007669"/>
    <property type="project" value="UniProtKB-SubCell"/>
</dbReference>
<dbReference type="Proteomes" id="UP000053413">
    <property type="component" value="Unassembled WGS sequence"/>
</dbReference>
<dbReference type="GO" id="GO:0012506">
    <property type="term" value="C:vesicle membrane"/>
    <property type="evidence" value="ECO:0007669"/>
    <property type="project" value="InterPro"/>
</dbReference>
<dbReference type="PROSITE" id="PS00234">
    <property type="entry name" value="GAS_VESICLE_A_1"/>
    <property type="match status" value="1"/>
</dbReference>
<sequence>MTDRDLVYPPSVTADRHPSDLAEILERVLDKGIVIAGDIKIDLLDIELLTIRLRLFISSVDTARKAGIDWWETDPALSSRAAKDALAQENAELRERLHALESRMDSDEQLSAVGATVAEEGADR</sequence>
<dbReference type="InterPro" id="IPR018493">
    <property type="entry name" value="GvpA-like_CS"/>
</dbReference>
<protein>
    <submittedName>
        <fullName evidence="5">Gas vesicle protein GvpJ</fullName>
    </submittedName>
</protein>
<comment type="similarity">
    <text evidence="3">Belongs to the gas vesicle GvpA family.</text>
</comment>
<dbReference type="PANTHER" id="PTHR35344">
    <property type="entry name" value="GAS VESICLE STRUCTURAL PROTEIN 2-RELATED"/>
    <property type="match status" value="1"/>
</dbReference>
<evidence type="ECO:0000256" key="2">
    <source>
        <dbReference type="ARBA" id="ARBA00035108"/>
    </source>
</evidence>
<dbReference type="Pfam" id="PF00741">
    <property type="entry name" value="Gas_vesicle"/>
    <property type="match status" value="1"/>
</dbReference>
<dbReference type="InterPro" id="IPR050530">
    <property type="entry name" value="GvpA"/>
</dbReference>
<evidence type="ECO:0000256" key="4">
    <source>
        <dbReference type="SAM" id="MobiDB-lite"/>
    </source>
</evidence>
<name>A0A0X3WR47_STRVO</name>
<reference evidence="6" key="1">
    <citation type="submission" date="2015-10" db="EMBL/GenBank/DDBJ databases">
        <authorList>
            <person name="Ju K.-S."/>
            <person name="Doroghazi J.R."/>
            <person name="Metcalf W.W."/>
        </authorList>
    </citation>
    <scope>NUCLEOTIDE SEQUENCE [LARGE SCALE GENOMIC DNA]</scope>
    <source>
        <strain evidence="6">NRRL F-8817</strain>
    </source>
</reference>
<dbReference type="GeneID" id="97433675"/>
<dbReference type="GO" id="GO:0005198">
    <property type="term" value="F:structural molecule activity"/>
    <property type="evidence" value="ECO:0007669"/>
    <property type="project" value="InterPro"/>
</dbReference>
<dbReference type="PANTHER" id="PTHR35344:SF4">
    <property type="entry name" value="GAS VESICLE PROTEIN A1"/>
    <property type="match status" value="1"/>
</dbReference>
<dbReference type="InterPro" id="IPR000638">
    <property type="entry name" value="Gas-vesicle_GvpA-like"/>
</dbReference>
<dbReference type="RefSeq" id="WP_059144700.1">
    <property type="nucleotide sequence ID" value="NZ_LLZJ01000210.1"/>
</dbReference>
<evidence type="ECO:0000256" key="3">
    <source>
        <dbReference type="ARBA" id="ARBA00035646"/>
    </source>
</evidence>
<gene>
    <name evidence="5" type="ORF">ADL28_17680</name>
</gene>
<comment type="subcellular location">
    <subcellularLocation>
        <location evidence="2">Gas vesicle</location>
    </subcellularLocation>
</comment>